<dbReference type="Pfam" id="PF01699">
    <property type="entry name" value="Na_Ca_ex"/>
    <property type="match status" value="2"/>
</dbReference>
<evidence type="ECO:0000256" key="15">
    <source>
        <dbReference type="ARBA" id="ARBA00023065"/>
    </source>
</evidence>
<evidence type="ECO:0000256" key="9">
    <source>
        <dbReference type="ARBA" id="ARBA00022729"/>
    </source>
</evidence>
<evidence type="ECO:0000313" key="25">
    <source>
        <dbReference type="Proteomes" id="UP001181693"/>
    </source>
</evidence>
<dbReference type="PANTHER" id="PTHR11878:SF26">
    <property type="entry name" value="SODIUM_CALCIUM EXCHANGER 4 ISOFORM B"/>
    <property type="match status" value="1"/>
</dbReference>
<dbReference type="InterPro" id="IPR032452">
    <property type="entry name" value="Na_Ca_Ex_C-exten"/>
</dbReference>
<feature type="transmembrane region" description="Helical" evidence="21">
    <location>
        <begin position="118"/>
        <end position="139"/>
    </location>
</feature>
<feature type="chain" id="PRO_5043752365" description="Calx-beta domain-containing protein" evidence="22">
    <location>
        <begin position="18"/>
        <end position="852"/>
    </location>
</feature>
<keyword evidence="14" id="KW-0915">Sodium</keyword>
<keyword evidence="18" id="KW-0739">Sodium transport</keyword>
<keyword evidence="3" id="KW-0813">Transport</keyword>
<dbReference type="InterPro" id="IPR038081">
    <property type="entry name" value="CalX-like_sf"/>
</dbReference>
<evidence type="ECO:0000256" key="16">
    <source>
        <dbReference type="ARBA" id="ARBA00023136"/>
    </source>
</evidence>
<dbReference type="GO" id="GO:0098703">
    <property type="term" value="P:calcium ion import across plasma membrane"/>
    <property type="evidence" value="ECO:0007669"/>
    <property type="project" value="TreeGrafter"/>
</dbReference>
<evidence type="ECO:0000256" key="2">
    <source>
        <dbReference type="ARBA" id="ARBA00007489"/>
    </source>
</evidence>
<dbReference type="GO" id="GO:0046872">
    <property type="term" value="F:metal ion binding"/>
    <property type="evidence" value="ECO:0007669"/>
    <property type="project" value="UniProtKB-KW"/>
</dbReference>
<evidence type="ECO:0000256" key="8">
    <source>
        <dbReference type="ARBA" id="ARBA00022723"/>
    </source>
</evidence>
<evidence type="ECO:0000256" key="14">
    <source>
        <dbReference type="ARBA" id="ARBA00023053"/>
    </source>
</evidence>
<dbReference type="InterPro" id="IPR003644">
    <property type="entry name" value="Calx_beta"/>
</dbReference>
<evidence type="ECO:0000256" key="1">
    <source>
        <dbReference type="ARBA" id="ARBA00004651"/>
    </source>
</evidence>
<dbReference type="GO" id="GO:0098794">
    <property type="term" value="C:postsynapse"/>
    <property type="evidence" value="ECO:0007669"/>
    <property type="project" value="TreeGrafter"/>
</dbReference>
<evidence type="ECO:0000256" key="17">
    <source>
        <dbReference type="ARBA" id="ARBA00023180"/>
    </source>
</evidence>
<feature type="domain" description="Calx-beta" evidence="23">
    <location>
        <begin position="495"/>
        <end position="594"/>
    </location>
</feature>
<evidence type="ECO:0000256" key="19">
    <source>
        <dbReference type="ARBA" id="ARBA00033667"/>
    </source>
</evidence>
<evidence type="ECO:0000256" key="21">
    <source>
        <dbReference type="SAM" id="Phobius"/>
    </source>
</evidence>
<feature type="transmembrane region" description="Helical" evidence="21">
    <location>
        <begin position="677"/>
        <end position="696"/>
    </location>
</feature>
<dbReference type="SUPFAM" id="SSF141072">
    <property type="entry name" value="CalX-like"/>
    <property type="match status" value="2"/>
</dbReference>
<evidence type="ECO:0000256" key="6">
    <source>
        <dbReference type="ARBA" id="ARBA00022568"/>
    </source>
</evidence>
<dbReference type="NCBIfam" id="TIGR00845">
    <property type="entry name" value="caca"/>
    <property type="match status" value="1"/>
</dbReference>
<dbReference type="GO" id="GO:0005516">
    <property type="term" value="F:calmodulin binding"/>
    <property type="evidence" value="ECO:0007669"/>
    <property type="project" value="UniProtKB-KW"/>
</dbReference>
<dbReference type="Gene3D" id="2.60.40.2030">
    <property type="match status" value="2"/>
</dbReference>
<dbReference type="GO" id="GO:0042383">
    <property type="term" value="C:sarcolemma"/>
    <property type="evidence" value="ECO:0007669"/>
    <property type="project" value="TreeGrafter"/>
</dbReference>
<feature type="transmembrane region" description="Helical" evidence="21">
    <location>
        <begin position="151"/>
        <end position="172"/>
    </location>
</feature>
<keyword evidence="7 21" id="KW-0812">Transmembrane</keyword>
<protein>
    <recommendedName>
        <fullName evidence="23">Calx-beta domain-containing protein</fullName>
    </recommendedName>
</protein>
<feature type="domain" description="Calx-beta" evidence="23">
    <location>
        <begin position="372"/>
        <end position="472"/>
    </location>
</feature>
<accession>A0AAV2ZI43</accession>
<keyword evidence="4" id="KW-0050">Antiport</keyword>
<keyword evidence="8" id="KW-0479">Metal-binding</keyword>
<proteinExistence type="inferred from homology"/>
<reference evidence="24" key="1">
    <citation type="thesis" date="2020" institute="ProQuest LLC" country="789 East Eisenhower Parkway, Ann Arbor, MI, USA">
        <title>Comparative Genomics and Chromosome Evolution.</title>
        <authorList>
            <person name="Mudd A.B."/>
        </authorList>
    </citation>
    <scope>NUCLEOTIDE SEQUENCE</scope>
    <source>
        <strain evidence="24">1538</strain>
        <tissue evidence="24">Blood</tissue>
    </source>
</reference>
<evidence type="ECO:0000256" key="22">
    <source>
        <dbReference type="SAM" id="SignalP"/>
    </source>
</evidence>
<keyword evidence="5" id="KW-1003">Cell membrane</keyword>
<feature type="transmembrane region" description="Helical" evidence="21">
    <location>
        <begin position="56"/>
        <end position="77"/>
    </location>
</feature>
<dbReference type="AlphaFoldDB" id="A0AAV2ZI43"/>
<evidence type="ECO:0000256" key="5">
    <source>
        <dbReference type="ARBA" id="ARBA00022475"/>
    </source>
</evidence>
<feature type="transmembrane region" description="Helical" evidence="21">
    <location>
        <begin position="827"/>
        <end position="846"/>
    </location>
</feature>
<dbReference type="EMBL" id="DYDO01000010">
    <property type="protein sequence ID" value="DBA17234.1"/>
    <property type="molecule type" value="Genomic_DNA"/>
</dbReference>
<dbReference type="InterPro" id="IPR004837">
    <property type="entry name" value="NaCa_Exmemb"/>
</dbReference>
<comment type="catalytic activity">
    <reaction evidence="19">
        <text>Ca(2+)(in) + 3 Na(+)(out) = Ca(2+)(out) + 3 Na(+)(in)</text>
        <dbReference type="Rhea" id="RHEA:69955"/>
        <dbReference type="ChEBI" id="CHEBI:29101"/>
        <dbReference type="ChEBI" id="CHEBI:29108"/>
    </reaction>
</comment>
<feature type="signal peptide" evidence="22">
    <location>
        <begin position="1"/>
        <end position="17"/>
    </location>
</feature>
<dbReference type="PANTHER" id="PTHR11878">
    <property type="entry name" value="SODIUM/CALCIUM EXCHANGER"/>
    <property type="match status" value="1"/>
</dbReference>
<evidence type="ECO:0000259" key="23">
    <source>
        <dbReference type="SMART" id="SM00237"/>
    </source>
</evidence>
<dbReference type="SMART" id="SM00237">
    <property type="entry name" value="Calx_beta"/>
    <property type="match status" value="2"/>
</dbReference>
<comment type="caution">
    <text evidence="24">The sequence shown here is derived from an EMBL/GenBank/DDBJ whole genome shotgun (WGS) entry which is preliminary data.</text>
</comment>
<dbReference type="GO" id="GO:0007154">
    <property type="term" value="P:cell communication"/>
    <property type="evidence" value="ECO:0007669"/>
    <property type="project" value="InterPro"/>
</dbReference>
<sequence length="852" mass="94145">MSFLLLTLLLLPSVTLSTSLPNSSTCAQSGEANGECIHGVLLPAWLPHPPSTGDRAARAIVYFVALVYMFLGMSIIADRFMASIEVITSQERKITFRRPNGEVTVTSVRIWNETVSNLTLMALGSSAPEILLSIIEVVGRNFEAGEMGPSTIVGSAAFNMFVIIGLCVIVVPDGESRRIRHPRVFAVTAFWSVFAYVWLFLILSWSSPGEVEIWEALLTFFFFPICVLQAWIADRRLLFYRYSGRREGRAKYRAGKSRGVLVGAEDAVAPDDAGEMRMGENERAIDFEDEEEEERRDMARVFKDMRQRYPGKDMEQLMELANYQALVQQQKSRAFYRIQATRMMIGAGNVLKKHAADQARRALTDDGNRDDGGGRGEEEERWTEVEFEHTHYQCFENCGTVSVWVLCKRANGEGAVQVDYRTEDGSANAGSDYELAEGTLVFPAGETRKELRLGIIDDDVFEEDEHFYVQLSNPRRARGVREGQGRVRLGTGKRATVTIFDDDHAGIFSFESSSMKVSESVGTMRAKVVRGSGARGKVVIPYRTSEGTAKVGEDYLEVTGKVEFQNDETTRYIEIQIIDDEEYEKNKNFFIELGEPEMQRGGKSTVDKLIKKANLALVVGSSSWREQFVSAVTVSAGDDDDEENSEEGLPSCCDYIMHFLTVFWKVLFAFVPPTEYWGGWACFLVSICIIGILTAVTGDLAAHFGCTVGLKDSVTAVVFVALGTSVPDTFASKVAAVQDPHADASIGNVTGSNAVNVFLGLGVAWSIAAIYWTGKGKTFHVDPGSLAFSVTLFTGLSIVCLCVLLYRRRPPVGGELGGPRIPKILTSLLFIGLWLVYILLASLEAYCHIPGF</sequence>
<dbReference type="Pfam" id="PF16494">
    <property type="entry name" value="Na_Ca_ex_C"/>
    <property type="match status" value="1"/>
</dbReference>
<evidence type="ECO:0000256" key="4">
    <source>
        <dbReference type="ARBA" id="ARBA00022449"/>
    </source>
</evidence>
<organism evidence="24 25">
    <name type="scientific">Pyxicephalus adspersus</name>
    <name type="common">African bullfrog</name>
    <dbReference type="NCBI Taxonomy" id="30357"/>
    <lineage>
        <taxon>Eukaryota</taxon>
        <taxon>Metazoa</taxon>
        <taxon>Chordata</taxon>
        <taxon>Craniata</taxon>
        <taxon>Vertebrata</taxon>
        <taxon>Euteleostomi</taxon>
        <taxon>Amphibia</taxon>
        <taxon>Batrachia</taxon>
        <taxon>Anura</taxon>
        <taxon>Neobatrachia</taxon>
        <taxon>Ranoidea</taxon>
        <taxon>Pyxicephalidae</taxon>
        <taxon>Pyxicephalinae</taxon>
        <taxon>Pyxicephalus</taxon>
    </lineage>
</organism>
<evidence type="ECO:0000256" key="3">
    <source>
        <dbReference type="ARBA" id="ARBA00022448"/>
    </source>
</evidence>
<comment type="similarity">
    <text evidence="2">Belongs to the Ca(2+):cation antiporter (CaCA) (TC 2.A.19) family. SLC8 subfamily.</text>
</comment>
<feature type="transmembrane region" description="Helical" evidence="21">
    <location>
        <begin position="184"/>
        <end position="207"/>
    </location>
</feature>
<keyword evidence="10" id="KW-0677">Repeat</keyword>
<keyword evidence="9 22" id="KW-0732">Signal</keyword>
<name>A0AAV2ZI43_PYXAD</name>
<dbReference type="GO" id="GO:0030424">
    <property type="term" value="C:axon"/>
    <property type="evidence" value="ECO:0007669"/>
    <property type="project" value="TreeGrafter"/>
</dbReference>
<dbReference type="Pfam" id="PF03160">
    <property type="entry name" value="Calx-beta"/>
    <property type="match status" value="1"/>
</dbReference>
<dbReference type="InterPro" id="IPR004836">
    <property type="entry name" value="Na_Ca_Ex"/>
</dbReference>
<dbReference type="FunFam" id="1.20.1420.30:FF:000003">
    <property type="entry name" value="sodium/calcium exchanger 1 isoform X1"/>
    <property type="match status" value="1"/>
</dbReference>
<evidence type="ECO:0000256" key="18">
    <source>
        <dbReference type="ARBA" id="ARBA00023201"/>
    </source>
</evidence>
<dbReference type="GO" id="GO:0005432">
    <property type="term" value="F:calcium:sodium antiporter activity"/>
    <property type="evidence" value="ECO:0007669"/>
    <property type="project" value="InterPro"/>
</dbReference>
<keyword evidence="15" id="KW-0406">Ion transport</keyword>
<evidence type="ECO:0000313" key="24">
    <source>
        <dbReference type="EMBL" id="DBA17234.1"/>
    </source>
</evidence>
<evidence type="ECO:0000256" key="11">
    <source>
        <dbReference type="ARBA" id="ARBA00022837"/>
    </source>
</evidence>
<feature type="transmembrane region" description="Helical" evidence="21">
    <location>
        <begin position="786"/>
        <end position="806"/>
    </location>
</feature>
<keyword evidence="11" id="KW-0106">Calcium</keyword>
<keyword evidence="6" id="KW-0109">Calcium transport</keyword>
<comment type="subcellular location">
    <subcellularLocation>
        <location evidence="1">Cell membrane</location>
        <topology evidence="1">Multi-pass membrane protein</topology>
    </subcellularLocation>
</comment>
<dbReference type="Proteomes" id="UP001181693">
    <property type="component" value="Unassembled WGS sequence"/>
</dbReference>
<keyword evidence="16 21" id="KW-0472">Membrane</keyword>
<keyword evidence="17" id="KW-0325">Glycoprotein</keyword>
<evidence type="ECO:0000256" key="20">
    <source>
        <dbReference type="SAM" id="MobiDB-lite"/>
    </source>
</evidence>
<evidence type="ECO:0000256" key="7">
    <source>
        <dbReference type="ARBA" id="ARBA00022692"/>
    </source>
</evidence>
<dbReference type="Gene3D" id="1.20.1420.30">
    <property type="entry name" value="NCX, central ion-binding region"/>
    <property type="match status" value="2"/>
</dbReference>
<evidence type="ECO:0000256" key="10">
    <source>
        <dbReference type="ARBA" id="ARBA00022737"/>
    </source>
</evidence>
<dbReference type="InterPro" id="IPR051171">
    <property type="entry name" value="CaCA"/>
</dbReference>
<dbReference type="InterPro" id="IPR044880">
    <property type="entry name" value="NCX_ion-bd_dom_sf"/>
</dbReference>
<feature type="transmembrane region" description="Helical" evidence="21">
    <location>
        <begin position="213"/>
        <end position="233"/>
    </location>
</feature>
<feature type="transmembrane region" description="Helical" evidence="21">
    <location>
        <begin position="754"/>
        <end position="774"/>
    </location>
</feature>
<keyword evidence="25" id="KW-1185">Reference proteome</keyword>
<dbReference type="FunFam" id="1.20.1420.30:FF:000001">
    <property type="entry name" value="sodium/calcium exchanger 1 isoform X1"/>
    <property type="match status" value="1"/>
</dbReference>
<dbReference type="PRINTS" id="PR01259">
    <property type="entry name" value="NACAEXCHNGR"/>
</dbReference>
<gene>
    <name evidence="24" type="ORF">GDO54_002711</name>
</gene>
<evidence type="ECO:0000256" key="12">
    <source>
        <dbReference type="ARBA" id="ARBA00022860"/>
    </source>
</evidence>
<keyword evidence="13 21" id="KW-1133">Transmembrane helix</keyword>
<keyword evidence="12" id="KW-0112">Calmodulin-binding</keyword>
<feature type="region of interest" description="Disordered" evidence="20">
    <location>
        <begin position="358"/>
        <end position="379"/>
    </location>
</feature>
<evidence type="ECO:0000256" key="13">
    <source>
        <dbReference type="ARBA" id="ARBA00022989"/>
    </source>
</evidence>